<gene>
    <name evidence="1" type="ORF">PROFUN_07529</name>
</gene>
<keyword evidence="2" id="KW-1185">Reference proteome</keyword>
<proteinExistence type="predicted"/>
<accession>A0A2P6NLM5</accession>
<dbReference type="InParanoid" id="A0A2P6NLM5"/>
<organism evidence="1 2">
    <name type="scientific">Planoprotostelium fungivorum</name>
    <dbReference type="NCBI Taxonomy" id="1890364"/>
    <lineage>
        <taxon>Eukaryota</taxon>
        <taxon>Amoebozoa</taxon>
        <taxon>Evosea</taxon>
        <taxon>Variosea</taxon>
        <taxon>Cavosteliida</taxon>
        <taxon>Cavosteliaceae</taxon>
        <taxon>Planoprotostelium</taxon>
    </lineage>
</organism>
<comment type="caution">
    <text evidence="1">The sequence shown here is derived from an EMBL/GenBank/DDBJ whole genome shotgun (WGS) entry which is preliminary data.</text>
</comment>
<evidence type="ECO:0000313" key="2">
    <source>
        <dbReference type="Proteomes" id="UP000241769"/>
    </source>
</evidence>
<sequence length="131" mass="14797">MVHTSQQCQGSIYALTFVYGATVSQHQPQLIVSEGYMGIVQMVSYMFILETRNLRSRSYNNCKTAINCCRDCKASDGYHCSYLTSIAPSTRLSVLYDPMGDRMPRLLLSSKEKNEIPDTICAFSLYRTPSK</sequence>
<dbReference type="Proteomes" id="UP000241769">
    <property type="component" value="Unassembled WGS sequence"/>
</dbReference>
<protein>
    <submittedName>
        <fullName evidence="1">Uncharacterized protein</fullName>
    </submittedName>
</protein>
<dbReference type="EMBL" id="MDYQ01000055">
    <property type="protein sequence ID" value="PRP84875.1"/>
    <property type="molecule type" value="Genomic_DNA"/>
</dbReference>
<name>A0A2P6NLM5_9EUKA</name>
<evidence type="ECO:0000313" key="1">
    <source>
        <dbReference type="EMBL" id="PRP84875.1"/>
    </source>
</evidence>
<dbReference type="AlphaFoldDB" id="A0A2P6NLM5"/>
<reference evidence="1 2" key="1">
    <citation type="journal article" date="2018" name="Genome Biol. Evol.">
        <title>Multiple Roots of Fruiting Body Formation in Amoebozoa.</title>
        <authorList>
            <person name="Hillmann F."/>
            <person name="Forbes G."/>
            <person name="Novohradska S."/>
            <person name="Ferling I."/>
            <person name="Riege K."/>
            <person name="Groth M."/>
            <person name="Westermann M."/>
            <person name="Marz M."/>
            <person name="Spaller T."/>
            <person name="Winckler T."/>
            <person name="Schaap P."/>
            <person name="Glockner G."/>
        </authorList>
    </citation>
    <scope>NUCLEOTIDE SEQUENCE [LARGE SCALE GENOMIC DNA]</scope>
    <source>
        <strain evidence="1 2">Jena</strain>
    </source>
</reference>